<protein>
    <submittedName>
        <fullName evidence="2">Uncharacterized protein</fullName>
    </submittedName>
</protein>
<name>A0A6C0I9L4_9ZZZZ</name>
<feature type="region of interest" description="Disordered" evidence="1">
    <location>
        <begin position="103"/>
        <end position="126"/>
    </location>
</feature>
<evidence type="ECO:0000256" key="1">
    <source>
        <dbReference type="SAM" id="MobiDB-lite"/>
    </source>
</evidence>
<evidence type="ECO:0000313" key="2">
    <source>
        <dbReference type="EMBL" id="QHT89644.1"/>
    </source>
</evidence>
<sequence>MSSSFGTNMLQMRSVEETMNAGKKWTIEEDIKLLEEFTENKTYEEIALEHKRTANSIQLRVISHIIYPKIKNDVETDMGKVALEYNIGAEKLLYNINKLKMKATENKEKPSKKPIQKSKHDEEPTNKQIFEYLKQLDNKINEINSKLDNLEYLR</sequence>
<accession>A0A6C0I9L4</accession>
<proteinExistence type="predicted"/>
<dbReference type="AlphaFoldDB" id="A0A6C0I9L4"/>
<dbReference type="EMBL" id="MN740145">
    <property type="protein sequence ID" value="QHT89644.1"/>
    <property type="molecule type" value="Genomic_DNA"/>
</dbReference>
<organism evidence="2">
    <name type="scientific">viral metagenome</name>
    <dbReference type="NCBI Taxonomy" id="1070528"/>
    <lineage>
        <taxon>unclassified sequences</taxon>
        <taxon>metagenomes</taxon>
        <taxon>organismal metagenomes</taxon>
    </lineage>
</organism>
<reference evidence="2" key="1">
    <citation type="journal article" date="2020" name="Nature">
        <title>Giant virus diversity and host interactions through global metagenomics.</title>
        <authorList>
            <person name="Schulz F."/>
            <person name="Roux S."/>
            <person name="Paez-Espino D."/>
            <person name="Jungbluth S."/>
            <person name="Walsh D.A."/>
            <person name="Denef V.J."/>
            <person name="McMahon K.D."/>
            <person name="Konstantinidis K.T."/>
            <person name="Eloe-Fadrosh E.A."/>
            <person name="Kyrpides N.C."/>
            <person name="Woyke T."/>
        </authorList>
    </citation>
    <scope>NUCLEOTIDE SEQUENCE</scope>
    <source>
        <strain evidence="2">GVMAG-M-3300023184-60</strain>
    </source>
</reference>